<gene>
    <name evidence="1" type="ORF">AYI70_g10020</name>
    <name evidence="2" type="ORF">AYI70_g6476</name>
</gene>
<protein>
    <submittedName>
        <fullName evidence="2">Uncharacterized protein</fullName>
    </submittedName>
</protein>
<keyword evidence="3" id="KW-1185">Reference proteome</keyword>
<evidence type="ECO:0000313" key="3">
    <source>
        <dbReference type="Proteomes" id="UP000187283"/>
    </source>
</evidence>
<name>A0A1R1XPT8_9FUNG</name>
<dbReference type="OrthoDB" id="5660785at2759"/>
<evidence type="ECO:0000313" key="2">
    <source>
        <dbReference type="EMBL" id="OMJ16640.1"/>
    </source>
</evidence>
<dbReference type="Proteomes" id="UP000187283">
    <property type="component" value="Unassembled WGS sequence"/>
</dbReference>
<dbReference type="EMBL" id="LSSN01004772">
    <property type="protein sequence ID" value="OMJ10940.1"/>
    <property type="molecule type" value="Genomic_DNA"/>
</dbReference>
<evidence type="ECO:0000313" key="1">
    <source>
        <dbReference type="EMBL" id="OMJ10940.1"/>
    </source>
</evidence>
<dbReference type="EMBL" id="LSSN01002279">
    <property type="protein sequence ID" value="OMJ16640.1"/>
    <property type="molecule type" value="Genomic_DNA"/>
</dbReference>
<comment type="caution">
    <text evidence="2">The sequence shown here is derived from an EMBL/GenBank/DDBJ whole genome shotgun (WGS) entry which is preliminary data.</text>
</comment>
<sequence length="135" mass="14699">MYTGLLKAKSHKDLFELFDISEEQADNFIKSLNFFNSSPTASLNPGINDCTVGAGMDSAISTTAPEIADNSSTSTFTDTASAYVTDENQNNLGETSSSAVCEEELYNKRSISMLDHESAENAHIDKKKLMENLTN</sequence>
<proteinExistence type="predicted"/>
<accession>A0A1R1XPT8</accession>
<dbReference type="AlphaFoldDB" id="A0A1R1XPT8"/>
<organism evidence="2 3">
    <name type="scientific">Smittium culicis</name>
    <dbReference type="NCBI Taxonomy" id="133412"/>
    <lineage>
        <taxon>Eukaryota</taxon>
        <taxon>Fungi</taxon>
        <taxon>Fungi incertae sedis</taxon>
        <taxon>Zoopagomycota</taxon>
        <taxon>Kickxellomycotina</taxon>
        <taxon>Harpellomycetes</taxon>
        <taxon>Harpellales</taxon>
        <taxon>Legeriomycetaceae</taxon>
        <taxon>Smittium</taxon>
    </lineage>
</organism>
<reference evidence="2 3" key="1">
    <citation type="submission" date="2017-01" db="EMBL/GenBank/DDBJ databases">
        <authorList>
            <person name="Mah S.A."/>
            <person name="Swanson W.J."/>
            <person name="Moy G.W."/>
            <person name="Vacquier V.D."/>
        </authorList>
    </citation>
    <scope>NUCLEOTIDE SEQUENCE [LARGE SCALE GENOMIC DNA]</scope>
    <source>
        <strain evidence="2 3">GSMNP</strain>
    </source>
</reference>